<organism evidence="1 2">
    <name type="scientific">Datura stramonium</name>
    <name type="common">Jimsonweed</name>
    <name type="synonym">Common thornapple</name>
    <dbReference type="NCBI Taxonomy" id="4076"/>
    <lineage>
        <taxon>Eukaryota</taxon>
        <taxon>Viridiplantae</taxon>
        <taxon>Streptophyta</taxon>
        <taxon>Embryophyta</taxon>
        <taxon>Tracheophyta</taxon>
        <taxon>Spermatophyta</taxon>
        <taxon>Magnoliopsida</taxon>
        <taxon>eudicotyledons</taxon>
        <taxon>Gunneridae</taxon>
        <taxon>Pentapetalae</taxon>
        <taxon>asterids</taxon>
        <taxon>lamiids</taxon>
        <taxon>Solanales</taxon>
        <taxon>Solanaceae</taxon>
        <taxon>Solanoideae</taxon>
        <taxon>Datureae</taxon>
        <taxon>Datura</taxon>
    </lineage>
</organism>
<gene>
    <name evidence="1" type="ORF">HAX54_004984</name>
</gene>
<comment type="caution">
    <text evidence="1">The sequence shown here is derived from an EMBL/GenBank/DDBJ whole genome shotgun (WGS) entry which is preliminary data.</text>
</comment>
<sequence>GVKKILKTLALNSKSRWCPGRMPYSTPSLMDSRMRSLMTEVTRPPVRHGYGAHFGHSNDNGLGFGPLLYNLRLVSTTADSSAANHSRCSESALAKLIS</sequence>
<keyword evidence="2" id="KW-1185">Reference proteome</keyword>
<reference evidence="1 2" key="1">
    <citation type="journal article" date="2021" name="BMC Genomics">
        <title>Datura genome reveals duplications of psychoactive alkaloid biosynthetic genes and high mutation rate following tissue culture.</title>
        <authorList>
            <person name="Rajewski A."/>
            <person name="Carter-House D."/>
            <person name="Stajich J."/>
            <person name="Litt A."/>
        </authorList>
    </citation>
    <scope>NUCLEOTIDE SEQUENCE [LARGE SCALE GENOMIC DNA]</scope>
    <source>
        <strain evidence="1">AR-01</strain>
    </source>
</reference>
<accession>A0ABS8TAA9</accession>
<dbReference type="Proteomes" id="UP000823775">
    <property type="component" value="Unassembled WGS sequence"/>
</dbReference>
<proteinExistence type="predicted"/>
<protein>
    <submittedName>
        <fullName evidence="1">Uncharacterized protein</fullName>
    </submittedName>
</protein>
<evidence type="ECO:0000313" key="1">
    <source>
        <dbReference type="EMBL" id="MCD7467514.1"/>
    </source>
</evidence>
<evidence type="ECO:0000313" key="2">
    <source>
        <dbReference type="Proteomes" id="UP000823775"/>
    </source>
</evidence>
<feature type="non-terminal residue" evidence="1">
    <location>
        <position position="98"/>
    </location>
</feature>
<name>A0ABS8TAA9_DATST</name>
<feature type="non-terminal residue" evidence="1">
    <location>
        <position position="1"/>
    </location>
</feature>
<dbReference type="EMBL" id="JACEIK010001238">
    <property type="protein sequence ID" value="MCD7467514.1"/>
    <property type="molecule type" value="Genomic_DNA"/>
</dbReference>